<name>A0A1M5FQK6_9THEO</name>
<protein>
    <submittedName>
        <fullName evidence="1">Uncharacterized protein</fullName>
    </submittedName>
</protein>
<evidence type="ECO:0000313" key="2">
    <source>
        <dbReference type="Proteomes" id="UP000184088"/>
    </source>
</evidence>
<dbReference type="AlphaFoldDB" id="A0A1M5FQK6"/>
<proteinExistence type="predicted"/>
<dbReference type="Proteomes" id="UP000184088">
    <property type="component" value="Unassembled WGS sequence"/>
</dbReference>
<dbReference type="STRING" id="1121256.SAMN02746089_02795"/>
<sequence>MPTYQELAKNVHTHIEPFKPCTCGEKVLVTVAVEPVKAEYFTDDSVQHCIVQCRSCGKMYISEY</sequence>
<gene>
    <name evidence="1" type="ORF">SAMN02746089_02795</name>
</gene>
<keyword evidence="2" id="KW-1185">Reference proteome</keyword>
<reference evidence="1 2" key="1">
    <citation type="submission" date="2016-11" db="EMBL/GenBank/DDBJ databases">
        <authorList>
            <person name="Jaros S."/>
            <person name="Januszkiewicz K."/>
            <person name="Wedrychowicz H."/>
        </authorList>
    </citation>
    <scope>NUCLEOTIDE SEQUENCE [LARGE SCALE GENOMIC DNA]</scope>
    <source>
        <strain evidence="1 2">DSM 17918</strain>
    </source>
</reference>
<dbReference type="OrthoDB" id="9856640at2"/>
<organism evidence="1 2">
    <name type="scientific">Caldanaerobius fijiensis DSM 17918</name>
    <dbReference type="NCBI Taxonomy" id="1121256"/>
    <lineage>
        <taxon>Bacteria</taxon>
        <taxon>Bacillati</taxon>
        <taxon>Bacillota</taxon>
        <taxon>Clostridia</taxon>
        <taxon>Thermoanaerobacterales</taxon>
        <taxon>Thermoanaerobacteraceae</taxon>
        <taxon>Caldanaerobius</taxon>
    </lineage>
</organism>
<dbReference type="RefSeq" id="WP_073346666.1">
    <property type="nucleotide sequence ID" value="NZ_FQVH01000075.1"/>
</dbReference>
<accession>A0A1M5FQK6</accession>
<dbReference type="EMBL" id="FQVH01000075">
    <property type="protein sequence ID" value="SHF93776.1"/>
    <property type="molecule type" value="Genomic_DNA"/>
</dbReference>
<evidence type="ECO:0000313" key="1">
    <source>
        <dbReference type="EMBL" id="SHF93776.1"/>
    </source>
</evidence>